<protein>
    <recommendedName>
        <fullName evidence="4">Transmembrane protein</fullName>
    </recommendedName>
</protein>
<evidence type="ECO:0000256" key="1">
    <source>
        <dbReference type="SAM" id="MobiDB-lite"/>
    </source>
</evidence>
<evidence type="ECO:0000313" key="2">
    <source>
        <dbReference type="EMBL" id="CED92777.1"/>
    </source>
</evidence>
<organism evidence="2 3">
    <name type="scientific">Romboutsia ilealis</name>
    <dbReference type="NCBI Taxonomy" id="1115758"/>
    <lineage>
        <taxon>Bacteria</taxon>
        <taxon>Bacillati</taxon>
        <taxon>Bacillota</taxon>
        <taxon>Clostridia</taxon>
        <taxon>Peptostreptococcales</taxon>
        <taxon>Peptostreptococcaceae</taxon>
        <taxon>Romboutsia</taxon>
    </lineage>
</organism>
<feature type="region of interest" description="Disordered" evidence="1">
    <location>
        <begin position="229"/>
        <end position="261"/>
    </location>
</feature>
<dbReference type="KEGG" id="ril:CRIB_18"/>
<keyword evidence="3" id="KW-1185">Reference proteome</keyword>
<evidence type="ECO:0000313" key="3">
    <source>
        <dbReference type="Proteomes" id="UP000245622"/>
    </source>
</evidence>
<reference evidence="2 3" key="1">
    <citation type="submission" date="2014-04" db="EMBL/GenBank/DDBJ databases">
        <authorList>
            <person name="Hornung B.V."/>
        </authorList>
    </citation>
    <scope>NUCLEOTIDE SEQUENCE [LARGE SCALE GENOMIC DNA]</scope>
    <source>
        <strain evidence="2 3">CRIB</strain>
    </source>
</reference>
<dbReference type="EMBL" id="LN555523">
    <property type="protein sequence ID" value="CED92777.1"/>
    <property type="molecule type" value="Genomic_DNA"/>
</dbReference>
<dbReference type="RefSeq" id="WP_180702575.1">
    <property type="nucleotide sequence ID" value="NZ_LN555523.1"/>
</dbReference>
<dbReference type="AlphaFoldDB" id="A0A1V1HY20"/>
<dbReference type="Proteomes" id="UP000245622">
    <property type="component" value="Chromosome 1"/>
</dbReference>
<dbReference type="GeneID" id="82204201"/>
<proteinExistence type="predicted"/>
<accession>A0A1V1HY20</accession>
<name>A0A1V1HY20_9FIRM</name>
<evidence type="ECO:0008006" key="4">
    <source>
        <dbReference type="Google" id="ProtNLM"/>
    </source>
</evidence>
<sequence length="414" mass="49130">MASKRKFKRDYIILEAKDVNFRYKERVLPKAFAKVEINDEKAVVALYVENLKCVKDGYKVVAIQSDYETLDLGNVVLSEQGKGEFVFDLDRNDIEIKGIALLHEKQVPLIGFKGNKIENYEEILFAGQDEYEEEFDDEFDELEDTEDIYVDNEDDEYEYEEIEYIEVDDDDDGEYEYEEIEYIEIDDEPQYNRGYTSTIEEIEDNSCDEEQEVEEVEEIKEVKKEYKTVQEKANGSQKQQDKYSKYKEKQSASQKRYTKSEIKEEMQDYSYDPSKTAGTLLMPRQIKKGLRQFKEVIPFTGEPIENTRWWKIEINPLTLSGYTMPNLGYVNTLNYTMYSDTVMNSYKYRHYLFGVQYDEYNKRKNYIYAIPGKKDEQPDKGHTGFTTYQPCDTRSDKLGYWLCFIDSRTRRILK</sequence>
<gene>
    <name evidence="2" type="ORF">CRIB_18</name>
</gene>
<feature type="compositionally biased region" description="Basic and acidic residues" evidence="1">
    <location>
        <begin position="239"/>
        <end position="250"/>
    </location>
</feature>